<gene>
    <name evidence="3" type="ORF">GLS40_07010</name>
</gene>
<sequence length="188" mass="20812">MGASMINLKYVVAALAASLALSGPLPAQDVAESEPSLLEQLRTADPVDAKRLDRQIRMEWSRSGSPTMDLLLKRGRDAMEAGNIDIAIGHLSALTDHAPDFAEGWHSRAQAFFRAEEYGLALHDLEQTLALNPEHFAAMYGLAVVFETLDKPQQAYALYQRILDIYPNHAEAREGLERLEIRVNGTEI</sequence>
<name>A0A844WAQ5_9RHOB</name>
<protein>
    <submittedName>
        <fullName evidence="3">Tetratricopeptide repeat protein</fullName>
    </submittedName>
</protein>
<dbReference type="Pfam" id="PF13432">
    <property type="entry name" value="TPR_16"/>
    <property type="match status" value="1"/>
</dbReference>
<feature type="chain" id="PRO_5032533479" evidence="2">
    <location>
        <begin position="28"/>
        <end position="188"/>
    </location>
</feature>
<evidence type="ECO:0000313" key="3">
    <source>
        <dbReference type="EMBL" id="MWB77768.1"/>
    </source>
</evidence>
<feature type="repeat" description="TPR" evidence="1">
    <location>
        <begin position="136"/>
        <end position="169"/>
    </location>
</feature>
<dbReference type="PROSITE" id="PS50005">
    <property type="entry name" value="TPR"/>
    <property type="match status" value="2"/>
</dbReference>
<keyword evidence="4" id="KW-1185">Reference proteome</keyword>
<proteinExistence type="predicted"/>
<keyword evidence="1" id="KW-0802">TPR repeat</keyword>
<dbReference type="InterPro" id="IPR019734">
    <property type="entry name" value="TPR_rpt"/>
</dbReference>
<evidence type="ECO:0000313" key="4">
    <source>
        <dbReference type="Proteomes" id="UP000443843"/>
    </source>
</evidence>
<dbReference type="SMART" id="SM00028">
    <property type="entry name" value="TPR"/>
    <property type="match status" value="3"/>
</dbReference>
<dbReference type="Gene3D" id="1.25.40.10">
    <property type="entry name" value="Tetratricopeptide repeat domain"/>
    <property type="match status" value="1"/>
</dbReference>
<dbReference type="Proteomes" id="UP000443843">
    <property type="component" value="Unassembled WGS sequence"/>
</dbReference>
<reference evidence="3 4" key="1">
    <citation type="submission" date="2019-11" db="EMBL/GenBank/DDBJ databases">
        <title>Pseudooceanicola pacifica sp. nov., isolated from deep-sea sediment of the Pacific Ocean.</title>
        <authorList>
            <person name="Lyu L."/>
        </authorList>
    </citation>
    <scope>NUCLEOTIDE SEQUENCE [LARGE SCALE GENOMIC DNA]</scope>
    <source>
        <strain evidence="3 4">216_PA32_1</strain>
    </source>
</reference>
<accession>A0A844WAQ5</accession>
<feature type="signal peptide" evidence="2">
    <location>
        <begin position="1"/>
        <end position="27"/>
    </location>
</feature>
<dbReference type="InterPro" id="IPR011990">
    <property type="entry name" value="TPR-like_helical_dom_sf"/>
</dbReference>
<keyword evidence="2" id="KW-0732">Signal</keyword>
<organism evidence="3 4">
    <name type="scientific">Pseudooceanicola pacificus</name>
    <dbReference type="NCBI Taxonomy" id="2676438"/>
    <lineage>
        <taxon>Bacteria</taxon>
        <taxon>Pseudomonadati</taxon>
        <taxon>Pseudomonadota</taxon>
        <taxon>Alphaproteobacteria</taxon>
        <taxon>Rhodobacterales</taxon>
        <taxon>Paracoccaceae</taxon>
        <taxon>Pseudooceanicola</taxon>
    </lineage>
</organism>
<dbReference type="AlphaFoldDB" id="A0A844WAQ5"/>
<evidence type="ECO:0000256" key="1">
    <source>
        <dbReference type="PROSITE-ProRule" id="PRU00339"/>
    </source>
</evidence>
<comment type="caution">
    <text evidence="3">The sequence shown here is derived from an EMBL/GenBank/DDBJ whole genome shotgun (WGS) entry which is preliminary data.</text>
</comment>
<evidence type="ECO:0000256" key="2">
    <source>
        <dbReference type="SAM" id="SignalP"/>
    </source>
</evidence>
<dbReference type="SUPFAM" id="SSF48452">
    <property type="entry name" value="TPR-like"/>
    <property type="match status" value="1"/>
</dbReference>
<dbReference type="EMBL" id="WNXQ01000003">
    <property type="protein sequence ID" value="MWB77768.1"/>
    <property type="molecule type" value="Genomic_DNA"/>
</dbReference>
<feature type="repeat" description="TPR" evidence="1">
    <location>
        <begin position="102"/>
        <end position="135"/>
    </location>
</feature>